<evidence type="ECO:0000256" key="1">
    <source>
        <dbReference type="ARBA" id="ARBA00004370"/>
    </source>
</evidence>
<reference evidence="7 8" key="1">
    <citation type="submission" date="2024-02" db="EMBL/GenBank/DDBJ databases">
        <title>Chromosome-scale genome assembly of the rough periwinkle Littorina saxatilis.</title>
        <authorList>
            <person name="De Jode A."/>
            <person name="Faria R."/>
            <person name="Formenti G."/>
            <person name="Sims Y."/>
            <person name="Smith T.P."/>
            <person name="Tracey A."/>
            <person name="Wood J.M.D."/>
            <person name="Zagrodzka Z.B."/>
            <person name="Johannesson K."/>
            <person name="Butlin R.K."/>
            <person name="Leder E.H."/>
        </authorList>
    </citation>
    <scope>NUCLEOTIDE SEQUENCE [LARGE SCALE GENOMIC DNA]</scope>
    <source>
        <strain evidence="7">Snail1</strain>
        <tissue evidence="7">Muscle</tissue>
    </source>
</reference>
<dbReference type="PANTHER" id="PTHR11471:SF24">
    <property type="entry name" value="TUMOR NECROSIS FACTOR LIGAND SUPERFAMILY MEMBER 15"/>
    <property type="match status" value="1"/>
</dbReference>
<dbReference type="InterPro" id="IPR008983">
    <property type="entry name" value="Tumour_necrosis_fac-like_dom"/>
</dbReference>
<evidence type="ECO:0000256" key="4">
    <source>
        <dbReference type="ARBA" id="ARBA00023136"/>
    </source>
</evidence>
<comment type="similarity">
    <text evidence="2">Belongs to the tumor necrosis factor family.</text>
</comment>
<evidence type="ECO:0000313" key="7">
    <source>
        <dbReference type="EMBL" id="KAK7090804.1"/>
    </source>
</evidence>
<comment type="subcellular location">
    <subcellularLocation>
        <location evidence="1">Membrane</location>
    </subcellularLocation>
</comment>
<keyword evidence="8" id="KW-1185">Reference proteome</keyword>
<organism evidence="7 8">
    <name type="scientific">Littorina saxatilis</name>
    <dbReference type="NCBI Taxonomy" id="31220"/>
    <lineage>
        <taxon>Eukaryota</taxon>
        <taxon>Metazoa</taxon>
        <taxon>Spiralia</taxon>
        <taxon>Lophotrochozoa</taxon>
        <taxon>Mollusca</taxon>
        <taxon>Gastropoda</taxon>
        <taxon>Caenogastropoda</taxon>
        <taxon>Littorinimorpha</taxon>
        <taxon>Littorinoidea</taxon>
        <taxon>Littorinidae</taxon>
        <taxon>Littorina</taxon>
    </lineage>
</organism>
<proteinExistence type="inferred from homology"/>
<accession>A0AAN9AQA7</accession>
<dbReference type="Gene3D" id="2.60.120.40">
    <property type="match status" value="1"/>
</dbReference>
<dbReference type="SUPFAM" id="SSF49842">
    <property type="entry name" value="TNF-like"/>
    <property type="match status" value="1"/>
</dbReference>
<dbReference type="GO" id="GO:0005164">
    <property type="term" value="F:tumor necrosis factor receptor binding"/>
    <property type="evidence" value="ECO:0007669"/>
    <property type="project" value="InterPro"/>
</dbReference>
<sequence>MDPSYRGMPSWMSPRLREVLDQDNISMRSDGELMVTSSLDSTFRSYASPLPVRRAGMVHAASYQGFGLSVRNMSEDNDYLPIENIRASMREECQKLEATNRRLRCFYNILVTACVLVALLYFATVVYLFNVLPSTKTEFCVEKEEILNFKNIWDKDDRTDVLEFLSNSGFTYSGTTFCFHSLKWVPDIMGKINSAIRESVDYIGKQQKNINETVNRYLSGNNTCNAGNRSSETNPVFAHLFLNVTATKMTGTGALKWVPGGNTVSSRRNVNISQSGGKLVITHSGFYFIYSRVTFRDSVTGTLHSVFKNTEERRRKLLESREGPASYLQGVFMLTEGDRVSVEAKVSDLNTDSSQQKSTYFGLYLIRT</sequence>
<dbReference type="GO" id="GO:0005125">
    <property type="term" value="F:cytokine activity"/>
    <property type="evidence" value="ECO:0007669"/>
    <property type="project" value="UniProtKB-KW"/>
</dbReference>
<dbReference type="SMART" id="SM00207">
    <property type="entry name" value="TNF"/>
    <property type="match status" value="1"/>
</dbReference>
<evidence type="ECO:0000259" key="6">
    <source>
        <dbReference type="PROSITE" id="PS50049"/>
    </source>
</evidence>
<dbReference type="GO" id="GO:0005615">
    <property type="term" value="C:extracellular space"/>
    <property type="evidence" value="ECO:0007669"/>
    <property type="project" value="UniProtKB-KW"/>
</dbReference>
<gene>
    <name evidence="7" type="ORF">V1264_010556</name>
</gene>
<dbReference type="EMBL" id="JBAMIC010000024">
    <property type="protein sequence ID" value="KAK7090804.1"/>
    <property type="molecule type" value="Genomic_DNA"/>
</dbReference>
<dbReference type="Pfam" id="PF00229">
    <property type="entry name" value="TNF"/>
    <property type="match status" value="1"/>
</dbReference>
<keyword evidence="5" id="KW-1133">Transmembrane helix</keyword>
<protein>
    <recommendedName>
        <fullName evidence="6">THD domain-containing protein</fullName>
    </recommendedName>
</protein>
<evidence type="ECO:0000313" key="8">
    <source>
        <dbReference type="Proteomes" id="UP001374579"/>
    </source>
</evidence>
<dbReference type="GO" id="GO:0016020">
    <property type="term" value="C:membrane"/>
    <property type="evidence" value="ECO:0007669"/>
    <property type="project" value="UniProtKB-SubCell"/>
</dbReference>
<dbReference type="GO" id="GO:0006955">
    <property type="term" value="P:immune response"/>
    <property type="evidence" value="ECO:0007669"/>
    <property type="project" value="InterPro"/>
</dbReference>
<keyword evidence="3" id="KW-0202">Cytokine</keyword>
<feature type="domain" description="THD" evidence="6">
    <location>
        <begin position="236"/>
        <end position="366"/>
    </location>
</feature>
<dbReference type="Proteomes" id="UP001374579">
    <property type="component" value="Unassembled WGS sequence"/>
</dbReference>
<dbReference type="PANTHER" id="PTHR11471">
    <property type="entry name" value="TUMOR NECROSIS FACTOR FAMILY MEMBER"/>
    <property type="match status" value="1"/>
</dbReference>
<evidence type="ECO:0000256" key="2">
    <source>
        <dbReference type="ARBA" id="ARBA00008670"/>
    </source>
</evidence>
<keyword evidence="5" id="KW-0812">Transmembrane</keyword>
<evidence type="ECO:0000256" key="3">
    <source>
        <dbReference type="ARBA" id="ARBA00022514"/>
    </source>
</evidence>
<dbReference type="InterPro" id="IPR006052">
    <property type="entry name" value="TNF_dom"/>
</dbReference>
<dbReference type="AlphaFoldDB" id="A0AAN9AQA7"/>
<name>A0AAN9AQA7_9CAEN</name>
<evidence type="ECO:0000256" key="5">
    <source>
        <dbReference type="SAM" id="Phobius"/>
    </source>
</evidence>
<keyword evidence="4 5" id="KW-0472">Membrane</keyword>
<dbReference type="PROSITE" id="PS50049">
    <property type="entry name" value="THD_2"/>
    <property type="match status" value="1"/>
</dbReference>
<feature type="transmembrane region" description="Helical" evidence="5">
    <location>
        <begin position="105"/>
        <end position="129"/>
    </location>
</feature>
<comment type="caution">
    <text evidence="7">The sequence shown here is derived from an EMBL/GenBank/DDBJ whole genome shotgun (WGS) entry which is preliminary data.</text>
</comment>